<evidence type="ECO:0000256" key="2">
    <source>
        <dbReference type="ARBA" id="ARBA00004613"/>
    </source>
</evidence>
<gene>
    <name evidence="5" type="ORF">FCALED_LOCUS8738</name>
</gene>
<protein>
    <submittedName>
        <fullName evidence="5">8525_t:CDS:1</fullName>
    </submittedName>
</protein>
<sequence>SVPNKPDKLDKFLEGKDITLNCLISDEEAIFDVTVFNGSNNRVSTLANVIRNRRLDRFQNTDSSKLILYMNKAEADSVIILSLKNDKGDILSGTELMKHENTILSYFNGQPSSKYQGEKGVNVIGSSVVDGQSQNDRETIAEISAVDESDSVIDQQNDVNTKSMEEVPEVIAEQSVPDKEKNLDSEPLIADISGINSQDSVIPLNEKDGQDVYLASLSSESCVTSPGFEYSKDGKVPYKQKVEKGLVCELLEFIRSHESLPNSTTSRPIPPAPQVSHVPIKISKFPEDRNTILDAVNKRFPFLSWNKSITWCRDAFEYTDPEAKCPACKSVHMHQGIWGDWTCQDKNNFYYLMCPWDIYENKKVKIATQG</sequence>
<dbReference type="EMBL" id="CAJVPQ010002651">
    <property type="protein sequence ID" value="CAG8604163.1"/>
    <property type="molecule type" value="Genomic_DNA"/>
</dbReference>
<dbReference type="Proteomes" id="UP000789570">
    <property type="component" value="Unassembled WGS sequence"/>
</dbReference>
<reference evidence="5" key="1">
    <citation type="submission" date="2021-06" db="EMBL/GenBank/DDBJ databases">
        <authorList>
            <person name="Kallberg Y."/>
            <person name="Tangrot J."/>
            <person name="Rosling A."/>
        </authorList>
    </citation>
    <scope>NUCLEOTIDE SEQUENCE</scope>
    <source>
        <strain evidence="5">UK204</strain>
    </source>
</reference>
<evidence type="ECO:0000256" key="1">
    <source>
        <dbReference type="ARBA" id="ARBA00004340"/>
    </source>
</evidence>
<accession>A0A9N9GI92</accession>
<organism evidence="5 6">
    <name type="scientific">Funneliformis caledonium</name>
    <dbReference type="NCBI Taxonomy" id="1117310"/>
    <lineage>
        <taxon>Eukaryota</taxon>
        <taxon>Fungi</taxon>
        <taxon>Fungi incertae sedis</taxon>
        <taxon>Mucoromycota</taxon>
        <taxon>Glomeromycotina</taxon>
        <taxon>Glomeromycetes</taxon>
        <taxon>Glomerales</taxon>
        <taxon>Glomeraceae</taxon>
        <taxon>Funneliformis</taxon>
    </lineage>
</organism>
<dbReference type="InterPro" id="IPR045379">
    <property type="entry name" value="Crinkler_N"/>
</dbReference>
<dbReference type="AlphaFoldDB" id="A0A9N9GI92"/>
<dbReference type="GO" id="GO:0005576">
    <property type="term" value="C:extracellular region"/>
    <property type="evidence" value="ECO:0007669"/>
    <property type="project" value="UniProtKB-SubCell"/>
</dbReference>
<comment type="subcellular location">
    <subcellularLocation>
        <location evidence="1">Host cell</location>
    </subcellularLocation>
    <subcellularLocation>
        <location evidence="2">Secreted</location>
    </subcellularLocation>
</comment>
<name>A0A9N9GI92_9GLOM</name>
<comment type="caution">
    <text evidence="5">The sequence shown here is derived from an EMBL/GenBank/DDBJ whole genome shotgun (WGS) entry which is preliminary data.</text>
</comment>
<keyword evidence="3" id="KW-0964">Secreted</keyword>
<dbReference type="GO" id="GO:0043657">
    <property type="term" value="C:host cell"/>
    <property type="evidence" value="ECO:0007669"/>
    <property type="project" value="UniProtKB-SubCell"/>
</dbReference>
<dbReference type="Pfam" id="PF20147">
    <property type="entry name" value="Crinkler"/>
    <property type="match status" value="1"/>
</dbReference>
<evidence type="ECO:0000259" key="4">
    <source>
        <dbReference type="Pfam" id="PF20147"/>
    </source>
</evidence>
<dbReference type="OrthoDB" id="2324539at2759"/>
<evidence type="ECO:0000313" key="5">
    <source>
        <dbReference type="EMBL" id="CAG8604163.1"/>
    </source>
</evidence>
<evidence type="ECO:0000256" key="3">
    <source>
        <dbReference type="ARBA" id="ARBA00022525"/>
    </source>
</evidence>
<evidence type="ECO:0000313" key="6">
    <source>
        <dbReference type="Proteomes" id="UP000789570"/>
    </source>
</evidence>
<feature type="non-terminal residue" evidence="5">
    <location>
        <position position="1"/>
    </location>
</feature>
<feature type="domain" description="Crinkler effector protein N-terminal" evidence="4">
    <location>
        <begin position="18"/>
        <end position="119"/>
    </location>
</feature>
<keyword evidence="6" id="KW-1185">Reference proteome</keyword>
<proteinExistence type="predicted"/>